<sequence length="159" mass="17607">MHHDQAVNFLMQWKEGTKNTHVLGASPVPQSDYILEPRHHPPQSHDVICRSTQRLQYPTYEVRSTSGQQNGYNSPISPFLQQYNLKQASLPLFGPGLGGVLFPSKILDGDLESSSWDQFCNEPTLWPTGTAIDGGLPMDAQNTWILGLLASITATTETE</sequence>
<reference evidence="1 2" key="2">
    <citation type="submission" date="2021-10" db="EMBL/GenBank/DDBJ databases">
        <authorList>
            <person name="Piombo E."/>
        </authorList>
    </citation>
    <scope>NUCLEOTIDE SEQUENCE [LARGE SCALE GENOMIC DNA]</scope>
</reference>
<comment type="caution">
    <text evidence="1">The sequence shown here is derived from an EMBL/GenBank/DDBJ whole genome shotgun (WGS) entry which is preliminary data.</text>
</comment>
<dbReference type="AlphaFoldDB" id="A0A9P0ENU2"/>
<reference evidence="2" key="1">
    <citation type="submission" date="2019-06" db="EMBL/GenBank/DDBJ databases">
        <authorList>
            <person name="Broberg M."/>
        </authorList>
    </citation>
    <scope>NUCLEOTIDE SEQUENCE [LARGE SCALE GENOMIC DNA]</scope>
</reference>
<dbReference type="EMBL" id="CABFOC020000056">
    <property type="protein sequence ID" value="CAH0055434.1"/>
    <property type="molecule type" value="Genomic_DNA"/>
</dbReference>
<evidence type="ECO:0000313" key="1">
    <source>
        <dbReference type="EMBL" id="CAH0055434.1"/>
    </source>
</evidence>
<proteinExistence type="predicted"/>
<dbReference type="OrthoDB" id="5163179at2759"/>
<gene>
    <name evidence="1" type="ORF">CSOL1703_00017537</name>
</gene>
<accession>A0A9P0ENU2</accession>
<protein>
    <submittedName>
        <fullName evidence="1">Uncharacterized protein</fullName>
    </submittedName>
</protein>
<name>A0A9P0ENU2_9HYPO</name>
<evidence type="ECO:0000313" key="2">
    <source>
        <dbReference type="Proteomes" id="UP000775872"/>
    </source>
</evidence>
<keyword evidence="2" id="KW-1185">Reference proteome</keyword>
<organism evidence="1 2">
    <name type="scientific">Clonostachys solani</name>
    <dbReference type="NCBI Taxonomy" id="160281"/>
    <lineage>
        <taxon>Eukaryota</taxon>
        <taxon>Fungi</taxon>
        <taxon>Dikarya</taxon>
        <taxon>Ascomycota</taxon>
        <taxon>Pezizomycotina</taxon>
        <taxon>Sordariomycetes</taxon>
        <taxon>Hypocreomycetidae</taxon>
        <taxon>Hypocreales</taxon>
        <taxon>Bionectriaceae</taxon>
        <taxon>Clonostachys</taxon>
    </lineage>
</organism>
<dbReference type="Proteomes" id="UP000775872">
    <property type="component" value="Unassembled WGS sequence"/>
</dbReference>